<comment type="subcellular location">
    <subcellularLocation>
        <location evidence="1">Cytoplasm</location>
    </subcellularLocation>
</comment>
<feature type="compositionally biased region" description="Acidic residues" evidence="6">
    <location>
        <begin position="349"/>
        <end position="366"/>
    </location>
</feature>
<evidence type="ECO:0000256" key="5">
    <source>
        <dbReference type="ARBA" id="ARBA00023134"/>
    </source>
</evidence>
<evidence type="ECO:0000256" key="2">
    <source>
        <dbReference type="ARBA" id="ARBA00022490"/>
    </source>
</evidence>
<evidence type="ECO:0000259" key="7">
    <source>
        <dbReference type="PROSITE" id="PS51721"/>
    </source>
</evidence>
<dbReference type="Pfam" id="PF01926">
    <property type="entry name" value="MMR_HSR1"/>
    <property type="match status" value="1"/>
</dbReference>
<dbReference type="GO" id="GO:0005525">
    <property type="term" value="F:GTP binding"/>
    <property type="evidence" value="ECO:0007669"/>
    <property type="project" value="UniProtKB-KW"/>
</dbReference>
<dbReference type="GO" id="GO:0003924">
    <property type="term" value="F:GTPase activity"/>
    <property type="evidence" value="ECO:0007669"/>
    <property type="project" value="InterPro"/>
</dbReference>
<dbReference type="InterPro" id="IPR027417">
    <property type="entry name" value="P-loop_NTPase"/>
</dbReference>
<feature type="compositionally biased region" description="Basic residues" evidence="6">
    <location>
        <begin position="701"/>
        <end position="710"/>
    </location>
</feature>
<dbReference type="PANTHER" id="PTHR45709">
    <property type="entry name" value="LARGE SUBUNIT GTPASE 1 HOMOLOG-RELATED"/>
    <property type="match status" value="1"/>
</dbReference>
<dbReference type="InterPro" id="IPR030378">
    <property type="entry name" value="G_CP_dom"/>
</dbReference>
<keyword evidence="4" id="KW-0378">Hydrolase</keyword>
<feature type="domain" description="CP-type G" evidence="7">
    <location>
        <begin position="168"/>
        <end position="476"/>
    </location>
</feature>
<accession>A0A1Y2ESL0</accession>
<keyword evidence="9" id="KW-1185">Reference proteome</keyword>
<feature type="region of interest" description="Disordered" evidence="6">
    <location>
        <begin position="297"/>
        <end position="385"/>
    </location>
</feature>
<dbReference type="Gene3D" id="3.40.50.300">
    <property type="entry name" value="P-loop containing nucleotide triphosphate hydrolases"/>
    <property type="match status" value="2"/>
</dbReference>
<keyword evidence="5" id="KW-0342">GTP-binding</keyword>
<dbReference type="InParanoid" id="A0A1Y2ESL0"/>
<feature type="compositionally biased region" description="Acidic residues" evidence="6">
    <location>
        <begin position="305"/>
        <end position="317"/>
    </location>
</feature>
<dbReference type="PANTHER" id="PTHR45709:SF2">
    <property type="entry name" value="LARGE SUBUNIT GTPASE 1 HOMOLOG"/>
    <property type="match status" value="1"/>
</dbReference>
<evidence type="ECO:0000256" key="1">
    <source>
        <dbReference type="ARBA" id="ARBA00004496"/>
    </source>
</evidence>
<sequence>MAPERKNGVQKKKVDRSGLGRAIINRKAKLAKIMADPSLHTTEISAGLRSVTQENDLDEFLSTAALADTDFAAERQNIKVVADPSIGAATHNPYLLTPQQEKEMKQRQSDNASRLQVPRRPAWTRKTTTLELERKERDSFLEWRRGLADLQDNQSLLLTPFERNLEVWRQLWRTLERSDLVVQIVDARNPLSFRSEDLEKYVLELNTDEIEGTAEKLAEAAGEEDTSKVHFKPRPKRKNLLLINKSDLLTQKQREGWADYFEANKIQYAFFSAANGIALQEERAHQEELARLEAAEAALNRSSSDEESSDEEEEDDYSNVSGMKVPKSGNKLNAPGPSQGKSNPRPEREEDSDDDSDDDSESDTDGDLARRMRRGAGISTPGSDEADRTRILSVLELEDLFLKQAPEISVAHGHSSERMVVGLVGYPNVGKSSTINALIGEKKVSVSSTPGKTKHFQTIRLSPEVLLCDCPGLVFPQFAATKADLVCDGVLPIDQMREHTGPVALITKRIPQEVLEGVYGLRIVTLPISEGGTGVPTASEFLTTYAIARGFFTGGQGNADTSRASRFVLKDYVNGKILYCVPPPNIPAEVFNAENRDLERLGDLGLLRTKRAPTTRVPFKADTYIPQAGEQGAATALSKTRQSARAKALDRNFFASGNMVGMPAVRGVAGEKNGDNFSRVKMFPHQQNTITNTGEVVQAPKGKKKLRGEKKKAALEASGADPNDKKHFKVRREKKRSGRGYDD</sequence>
<dbReference type="InterPro" id="IPR006073">
    <property type="entry name" value="GTP-bd"/>
</dbReference>
<feature type="compositionally biased region" description="Basic residues" evidence="6">
    <location>
        <begin position="726"/>
        <end position="743"/>
    </location>
</feature>
<dbReference type="EMBL" id="MCGR01000041">
    <property type="protein sequence ID" value="ORY74560.1"/>
    <property type="molecule type" value="Genomic_DNA"/>
</dbReference>
<comment type="caution">
    <text evidence="8">The sequence shown here is derived from an EMBL/GenBank/DDBJ whole genome shotgun (WGS) entry which is preliminary data.</text>
</comment>
<keyword evidence="2" id="KW-0963">Cytoplasm</keyword>
<dbReference type="STRING" id="106004.A0A1Y2ESL0"/>
<dbReference type="SUPFAM" id="SSF52540">
    <property type="entry name" value="P-loop containing nucleoside triphosphate hydrolases"/>
    <property type="match status" value="1"/>
</dbReference>
<dbReference type="GO" id="GO:0005829">
    <property type="term" value="C:cytosol"/>
    <property type="evidence" value="ECO:0007669"/>
    <property type="project" value="TreeGrafter"/>
</dbReference>
<gene>
    <name evidence="8" type="ORF">BCR35DRAFT_321923</name>
</gene>
<protein>
    <recommendedName>
        <fullName evidence="7">CP-type G domain-containing protein</fullName>
    </recommendedName>
</protein>
<dbReference type="PROSITE" id="PS51721">
    <property type="entry name" value="G_CP"/>
    <property type="match status" value="1"/>
</dbReference>
<dbReference type="AlphaFoldDB" id="A0A1Y2ESL0"/>
<evidence type="ECO:0000256" key="3">
    <source>
        <dbReference type="ARBA" id="ARBA00022741"/>
    </source>
</evidence>
<organism evidence="8 9">
    <name type="scientific">Leucosporidium creatinivorum</name>
    <dbReference type="NCBI Taxonomy" id="106004"/>
    <lineage>
        <taxon>Eukaryota</taxon>
        <taxon>Fungi</taxon>
        <taxon>Dikarya</taxon>
        <taxon>Basidiomycota</taxon>
        <taxon>Pucciniomycotina</taxon>
        <taxon>Microbotryomycetes</taxon>
        <taxon>Leucosporidiales</taxon>
        <taxon>Leucosporidium</taxon>
    </lineage>
</organism>
<name>A0A1Y2ESL0_9BASI</name>
<feature type="region of interest" description="Disordered" evidence="6">
    <location>
        <begin position="696"/>
        <end position="743"/>
    </location>
</feature>
<reference evidence="8 9" key="1">
    <citation type="submission" date="2016-07" db="EMBL/GenBank/DDBJ databases">
        <title>Pervasive Adenine N6-methylation of Active Genes in Fungi.</title>
        <authorList>
            <consortium name="DOE Joint Genome Institute"/>
            <person name="Mondo S.J."/>
            <person name="Dannebaum R.O."/>
            <person name="Kuo R.C."/>
            <person name="Labutti K."/>
            <person name="Haridas S."/>
            <person name="Kuo A."/>
            <person name="Salamov A."/>
            <person name="Ahrendt S.R."/>
            <person name="Lipzen A."/>
            <person name="Sullivan W."/>
            <person name="Andreopoulos W.B."/>
            <person name="Clum A."/>
            <person name="Lindquist E."/>
            <person name="Daum C."/>
            <person name="Ramamoorthy G.K."/>
            <person name="Gryganskyi A."/>
            <person name="Culley D."/>
            <person name="Magnuson J.K."/>
            <person name="James T.Y."/>
            <person name="O'Malley M.A."/>
            <person name="Stajich J.E."/>
            <person name="Spatafora J.W."/>
            <person name="Visel A."/>
            <person name="Grigoriev I.V."/>
        </authorList>
    </citation>
    <scope>NUCLEOTIDE SEQUENCE [LARGE SCALE GENOMIC DNA]</scope>
    <source>
        <strain evidence="8 9">62-1032</strain>
    </source>
</reference>
<evidence type="ECO:0000313" key="8">
    <source>
        <dbReference type="EMBL" id="ORY74560.1"/>
    </source>
</evidence>
<evidence type="ECO:0000256" key="4">
    <source>
        <dbReference type="ARBA" id="ARBA00022801"/>
    </source>
</evidence>
<dbReference type="CDD" id="cd01857">
    <property type="entry name" value="HSR1_MMR1"/>
    <property type="match status" value="1"/>
</dbReference>
<dbReference type="Proteomes" id="UP000193467">
    <property type="component" value="Unassembled WGS sequence"/>
</dbReference>
<keyword evidence="3" id="KW-0547">Nucleotide-binding</keyword>
<dbReference type="OrthoDB" id="61815at2759"/>
<dbReference type="InterPro" id="IPR043358">
    <property type="entry name" value="GNL1-like"/>
</dbReference>
<evidence type="ECO:0000313" key="9">
    <source>
        <dbReference type="Proteomes" id="UP000193467"/>
    </source>
</evidence>
<dbReference type="FunCoup" id="A0A1Y2ESL0">
    <property type="interactions" value="902"/>
</dbReference>
<dbReference type="GO" id="GO:0000054">
    <property type="term" value="P:ribosomal subunit export from nucleus"/>
    <property type="evidence" value="ECO:0007669"/>
    <property type="project" value="TreeGrafter"/>
</dbReference>
<proteinExistence type="predicted"/>
<evidence type="ECO:0000256" key="6">
    <source>
        <dbReference type="SAM" id="MobiDB-lite"/>
    </source>
</evidence>